<feature type="region of interest" description="Disordered" evidence="1">
    <location>
        <begin position="406"/>
        <end position="440"/>
    </location>
</feature>
<dbReference type="PANTHER" id="PTHR33223:SF11">
    <property type="entry name" value="ELEMENT PROTEIN, PUTATIVE-RELATED"/>
    <property type="match status" value="1"/>
</dbReference>
<reference evidence="2" key="1">
    <citation type="submission" date="2019-12" db="EMBL/GenBank/DDBJ databases">
        <title>Genome sequencing and annotation of Brassica cretica.</title>
        <authorList>
            <person name="Studholme D.J."/>
            <person name="Sarris P."/>
        </authorList>
    </citation>
    <scope>NUCLEOTIDE SEQUENCE</scope>
    <source>
        <strain evidence="2">PFS-109/04</strain>
        <tissue evidence="2">Leaf</tissue>
    </source>
</reference>
<feature type="compositionally biased region" description="Basic and acidic residues" evidence="1">
    <location>
        <begin position="427"/>
        <end position="437"/>
    </location>
</feature>
<comment type="caution">
    <text evidence="2">The sequence shown here is derived from an EMBL/GenBank/DDBJ whole genome shotgun (WGS) entry which is preliminary data.</text>
</comment>
<protein>
    <recommendedName>
        <fullName evidence="4">Retrotransposon gag domain-containing protein</fullName>
    </recommendedName>
</protein>
<evidence type="ECO:0000313" key="3">
    <source>
        <dbReference type="Proteomes" id="UP000712600"/>
    </source>
</evidence>
<gene>
    <name evidence="2" type="ORF">F2Q69_00027763</name>
</gene>
<accession>A0A8S9S1Q8</accession>
<evidence type="ECO:0008006" key="4">
    <source>
        <dbReference type="Google" id="ProtNLM"/>
    </source>
</evidence>
<evidence type="ECO:0000313" key="2">
    <source>
        <dbReference type="EMBL" id="KAF3585999.1"/>
    </source>
</evidence>
<dbReference type="Proteomes" id="UP000712600">
    <property type="component" value="Unassembled WGS sequence"/>
</dbReference>
<dbReference type="PANTHER" id="PTHR33223">
    <property type="entry name" value="CCHC-TYPE DOMAIN-CONTAINING PROTEIN"/>
    <property type="match status" value="1"/>
</dbReference>
<dbReference type="AlphaFoldDB" id="A0A8S9S1Q8"/>
<proteinExistence type="predicted"/>
<evidence type="ECO:0000256" key="1">
    <source>
        <dbReference type="SAM" id="MobiDB-lite"/>
    </source>
</evidence>
<name>A0A8S9S1Q8_BRACR</name>
<sequence>MNLKMEDMDFGRISIDKTTTTSSNKSTAKLIDAAHQASIDDTPLEAGKFSLTYNVNEGVVLGEPKGQLSNTINQIINEHGTEIPVKINSISKRDHETKLPLQDYLNPGRTYCNRSAIKAPKDDTKKSRVSLKYLVLVRQNPFRGTVLEHSHDHIEYLEDMMDDEYNRCKIFPFSLEGDTRKWLDQLPTGPRESFRNTWERFKSYQLECHHHGYSEPQLINTLYGGINLHYQITLDTASEGSFSTRNPEEAKRLIKNVATGRPYEMMDVERGMRVDSMDGPLLAKIKESLDSLHSALEGQNQFGIYQIDDDTLSELEQQVDFVDIPTLKDRYPIPNADSFTQNYDATVGSRRGRAKFRLNQAFTGNRKMATDLNGKIDIIYSELMRNGKRLNPSTIEINYAEKRAEFEKTGESRSRPIALDSLNPKSETPREKERSNAEEATIDLEGEEEELEENVDIDRQEGTNVYRPTTVKINRQTGNNVDRHSTPVKPAVERVYRTLPPFPPKKTQTKRELDKAICKKAFDKITLEMPLSDAIKVSSSIK</sequence>
<dbReference type="EMBL" id="QGKX02000088">
    <property type="protein sequence ID" value="KAF3585999.1"/>
    <property type="molecule type" value="Genomic_DNA"/>
</dbReference>
<organism evidence="2 3">
    <name type="scientific">Brassica cretica</name>
    <name type="common">Mustard</name>
    <dbReference type="NCBI Taxonomy" id="69181"/>
    <lineage>
        <taxon>Eukaryota</taxon>
        <taxon>Viridiplantae</taxon>
        <taxon>Streptophyta</taxon>
        <taxon>Embryophyta</taxon>
        <taxon>Tracheophyta</taxon>
        <taxon>Spermatophyta</taxon>
        <taxon>Magnoliopsida</taxon>
        <taxon>eudicotyledons</taxon>
        <taxon>Gunneridae</taxon>
        <taxon>Pentapetalae</taxon>
        <taxon>rosids</taxon>
        <taxon>malvids</taxon>
        <taxon>Brassicales</taxon>
        <taxon>Brassicaceae</taxon>
        <taxon>Brassiceae</taxon>
        <taxon>Brassica</taxon>
    </lineage>
</organism>